<dbReference type="Gene3D" id="3.40.50.300">
    <property type="entry name" value="P-loop containing nucleotide triphosphate hydrolases"/>
    <property type="match status" value="1"/>
</dbReference>
<proteinExistence type="predicted"/>
<reference evidence="2 3" key="1">
    <citation type="journal article" date="2024" name="J Genomics">
        <title>Draft genome sequencing and assembly of Favolaschia claudopus CIRM-BRFM 2984 isolated from oak limbs.</title>
        <authorList>
            <person name="Navarro D."/>
            <person name="Drula E."/>
            <person name="Chaduli D."/>
            <person name="Cazenave R."/>
            <person name="Ahrendt S."/>
            <person name="Wang J."/>
            <person name="Lipzen A."/>
            <person name="Daum C."/>
            <person name="Barry K."/>
            <person name="Grigoriev I.V."/>
            <person name="Favel A."/>
            <person name="Rosso M.N."/>
            <person name="Martin F."/>
        </authorList>
    </citation>
    <scope>NUCLEOTIDE SEQUENCE [LARGE SCALE GENOMIC DNA]</scope>
    <source>
        <strain evidence="2 3">CIRM-BRFM 2984</strain>
    </source>
</reference>
<evidence type="ECO:0000313" key="2">
    <source>
        <dbReference type="EMBL" id="KAK7037998.1"/>
    </source>
</evidence>
<feature type="region of interest" description="Disordered" evidence="1">
    <location>
        <begin position="1"/>
        <end position="22"/>
    </location>
</feature>
<dbReference type="Proteomes" id="UP001362999">
    <property type="component" value="Unassembled WGS sequence"/>
</dbReference>
<comment type="caution">
    <text evidence="2">The sequence shown here is derived from an EMBL/GenBank/DDBJ whole genome shotgun (WGS) entry which is preliminary data.</text>
</comment>
<organism evidence="2 3">
    <name type="scientific">Favolaschia claudopus</name>
    <dbReference type="NCBI Taxonomy" id="2862362"/>
    <lineage>
        <taxon>Eukaryota</taxon>
        <taxon>Fungi</taxon>
        <taxon>Dikarya</taxon>
        <taxon>Basidiomycota</taxon>
        <taxon>Agaricomycotina</taxon>
        <taxon>Agaricomycetes</taxon>
        <taxon>Agaricomycetidae</taxon>
        <taxon>Agaricales</taxon>
        <taxon>Marasmiineae</taxon>
        <taxon>Mycenaceae</taxon>
        <taxon>Favolaschia</taxon>
    </lineage>
</organism>
<dbReference type="SUPFAM" id="SSF52540">
    <property type="entry name" value="P-loop containing nucleoside triphosphate hydrolases"/>
    <property type="match status" value="1"/>
</dbReference>
<evidence type="ECO:0000256" key="1">
    <source>
        <dbReference type="SAM" id="MobiDB-lite"/>
    </source>
</evidence>
<name>A0AAW0CJ67_9AGAR</name>
<keyword evidence="3" id="KW-1185">Reference proteome</keyword>
<accession>A0AAW0CJ67</accession>
<keyword evidence="2" id="KW-0378">Hydrolase</keyword>
<protein>
    <submittedName>
        <fullName evidence="2">Glycoside hydrolase</fullName>
    </submittedName>
</protein>
<dbReference type="GO" id="GO:0016787">
    <property type="term" value="F:hydrolase activity"/>
    <property type="evidence" value="ECO:0007669"/>
    <property type="project" value="UniProtKB-KW"/>
</dbReference>
<evidence type="ECO:0000313" key="3">
    <source>
        <dbReference type="Proteomes" id="UP001362999"/>
    </source>
</evidence>
<dbReference type="AlphaFoldDB" id="A0AAW0CJ67"/>
<gene>
    <name evidence="2" type="ORF">R3P38DRAFT_3182104</name>
</gene>
<dbReference type="EMBL" id="JAWWNJ010000017">
    <property type="protein sequence ID" value="KAK7037998.1"/>
    <property type="molecule type" value="Genomic_DNA"/>
</dbReference>
<dbReference type="InterPro" id="IPR027417">
    <property type="entry name" value="P-loop_NTPase"/>
</dbReference>
<sequence length="609" mass="68520">MSTSSNSPGSPPRKRPRSETLSGSDVCCEISLGRHTPDSIKAYLDSLRAVPVDLETFTNPAKCASLPFPSLLKSSIQSLHPPTGQYRYKHMGRSIFATIMSEIQRLDSQIPTPVALVGTYGAGKTHLLSALASFLFAQGKRVVFLPECCLVGEDTVFWLKLAFALTFADLPRTLEKIVQLQELDQFIDFTRGCNEDIYFLVDGLDQLGDLKTFICALTSRHFHIHTTYTPDACMFKATRLSWIRIPSGYSTVEFAEWIRHFESLIPWNPNKSFLQFHSGCIPALLRLLFKYAGEEFSDICARMRMEREYRMIADCVVQLSLTNIDNASESQKSRQVSCLCSMFTLLMNACLTETMPEIRSGSNASLYDPRFFYFDSEDRGHCTCGYARELMAANLRPENLHLFVSDAWYSAVRSGHASIRDQAIGQICLSRMSLGGLSHADAQGNAMRICQFRQDPNFSWAFEEAWKSPRVTTSFLCIPCPEVFMLNAVILRISPSDKTAHLIPIQITTTLTCVDLATRFFAILWHKWENLIKEEGFKVINTFVCIDSLTPESNDVATKFAAFREKVKFVSPEYTVRSLNVGMIDPKLGRILQGEKYQTPTSAGLTPPK</sequence>